<dbReference type="SUPFAM" id="SSF54211">
    <property type="entry name" value="Ribosomal protein S5 domain 2-like"/>
    <property type="match status" value="1"/>
</dbReference>
<dbReference type="AlphaFoldDB" id="A0A0N5ABA9"/>
<evidence type="ECO:0000256" key="3">
    <source>
        <dbReference type="ARBA" id="ARBA00006678"/>
    </source>
</evidence>
<dbReference type="GO" id="GO:0035925">
    <property type="term" value="F:mRNA 3'-UTR AU-rich region binding"/>
    <property type="evidence" value="ECO:0007669"/>
    <property type="project" value="TreeGrafter"/>
</dbReference>
<keyword evidence="6" id="KW-0694">RNA-binding</keyword>
<dbReference type="PANTHER" id="PTHR11097:SF14">
    <property type="entry name" value="EXOSOME COMPLEX COMPONENT RRP45"/>
    <property type="match status" value="1"/>
</dbReference>
<evidence type="ECO:0000256" key="2">
    <source>
        <dbReference type="ARBA" id="ARBA00004496"/>
    </source>
</evidence>
<dbReference type="Pfam" id="PF01138">
    <property type="entry name" value="RNase_PH"/>
    <property type="match status" value="1"/>
</dbReference>
<organism evidence="9 10">
    <name type="scientific">Syphacia muris</name>
    <dbReference type="NCBI Taxonomy" id="451379"/>
    <lineage>
        <taxon>Eukaryota</taxon>
        <taxon>Metazoa</taxon>
        <taxon>Ecdysozoa</taxon>
        <taxon>Nematoda</taxon>
        <taxon>Chromadorea</taxon>
        <taxon>Rhabditida</taxon>
        <taxon>Spirurina</taxon>
        <taxon>Oxyuridomorpha</taxon>
        <taxon>Oxyuroidea</taxon>
        <taxon>Oxyuridae</taxon>
        <taxon>Syphacia</taxon>
    </lineage>
</organism>
<dbReference type="GO" id="GO:0000176">
    <property type="term" value="C:nuclear exosome (RNase complex)"/>
    <property type="evidence" value="ECO:0007669"/>
    <property type="project" value="TreeGrafter"/>
</dbReference>
<keyword evidence="5" id="KW-0963">Cytoplasm</keyword>
<dbReference type="GO" id="GO:0034473">
    <property type="term" value="P:U1 snRNA 3'-end processing"/>
    <property type="evidence" value="ECO:0007669"/>
    <property type="project" value="TreeGrafter"/>
</dbReference>
<accession>A0A0N5ABA9</accession>
<dbReference type="GO" id="GO:0000467">
    <property type="term" value="P:exonucleolytic trimming to generate mature 3'-end of 5.8S rRNA from tricistronic rRNA transcript (SSU-rRNA, 5.8S rRNA, LSU-rRNA)"/>
    <property type="evidence" value="ECO:0007669"/>
    <property type="project" value="TreeGrafter"/>
</dbReference>
<dbReference type="InterPro" id="IPR020568">
    <property type="entry name" value="Ribosomal_Su5_D2-typ_SF"/>
</dbReference>
<dbReference type="PANTHER" id="PTHR11097">
    <property type="entry name" value="EXOSOME COMPLEX EXONUCLEASE RIBOSOMAL RNA PROCESSING PROTEIN"/>
    <property type="match status" value="1"/>
</dbReference>
<evidence type="ECO:0000256" key="5">
    <source>
        <dbReference type="ARBA" id="ARBA00022490"/>
    </source>
</evidence>
<dbReference type="GO" id="GO:0016075">
    <property type="term" value="P:rRNA catabolic process"/>
    <property type="evidence" value="ECO:0007669"/>
    <property type="project" value="TreeGrafter"/>
</dbReference>
<evidence type="ECO:0000256" key="4">
    <source>
        <dbReference type="ARBA" id="ARBA00019572"/>
    </source>
</evidence>
<keyword evidence="9" id="KW-1185">Reference proteome</keyword>
<dbReference type="InterPro" id="IPR001247">
    <property type="entry name" value="ExoRNase_PH_dom1"/>
</dbReference>
<proteinExistence type="inferred from homology"/>
<dbReference type="GO" id="GO:0071035">
    <property type="term" value="P:nuclear polyadenylation-dependent rRNA catabolic process"/>
    <property type="evidence" value="ECO:0007669"/>
    <property type="project" value="TreeGrafter"/>
</dbReference>
<dbReference type="GO" id="GO:0071038">
    <property type="term" value="P:TRAMP-dependent tRNA surveillance pathway"/>
    <property type="evidence" value="ECO:0007669"/>
    <property type="project" value="TreeGrafter"/>
</dbReference>
<dbReference type="InterPro" id="IPR050590">
    <property type="entry name" value="Exosome_comp_Rrp42_subfam"/>
</dbReference>
<name>A0A0N5ABA9_9BILA</name>
<reference evidence="10" key="1">
    <citation type="submission" date="2017-02" db="UniProtKB">
        <authorList>
            <consortium name="WormBaseParasite"/>
        </authorList>
    </citation>
    <scope>IDENTIFICATION</scope>
</reference>
<dbReference type="InterPro" id="IPR027408">
    <property type="entry name" value="PNPase/RNase_PH_dom_sf"/>
</dbReference>
<comment type="subcellular location">
    <subcellularLocation>
        <location evidence="2">Cytoplasm</location>
    </subcellularLocation>
    <subcellularLocation>
        <location evidence="1">Nucleus</location>
    </subcellularLocation>
</comment>
<dbReference type="CDD" id="cd11368">
    <property type="entry name" value="RNase_PH_RRP45"/>
    <property type="match status" value="1"/>
</dbReference>
<dbReference type="GO" id="GO:0034475">
    <property type="term" value="P:U4 snRNA 3'-end processing"/>
    <property type="evidence" value="ECO:0007669"/>
    <property type="project" value="TreeGrafter"/>
</dbReference>
<dbReference type="GO" id="GO:0071028">
    <property type="term" value="P:nuclear mRNA surveillance"/>
    <property type="evidence" value="ECO:0007669"/>
    <property type="project" value="TreeGrafter"/>
</dbReference>
<evidence type="ECO:0000256" key="7">
    <source>
        <dbReference type="ARBA" id="ARBA00032660"/>
    </source>
</evidence>
<feature type="domain" description="Exoribonuclease phosphorolytic" evidence="8">
    <location>
        <begin position="32"/>
        <end position="165"/>
    </location>
</feature>
<dbReference type="Gene3D" id="3.30.230.70">
    <property type="entry name" value="GHMP Kinase, N-terminal domain"/>
    <property type="match status" value="1"/>
</dbReference>
<evidence type="ECO:0000259" key="8">
    <source>
        <dbReference type="Pfam" id="PF01138"/>
    </source>
</evidence>
<evidence type="ECO:0000313" key="10">
    <source>
        <dbReference type="WBParaSite" id="SMUV_0000143501-mRNA-1"/>
    </source>
</evidence>
<dbReference type="Proteomes" id="UP000046393">
    <property type="component" value="Unplaced"/>
</dbReference>
<comment type="similarity">
    <text evidence="3">Belongs to the RNase PH family.</text>
</comment>
<evidence type="ECO:0000256" key="1">
    <source>
        <dbReference type="ARBA" id="ARBA00004123"/>
    </source>
</evidence>
<dbReference type="WBParaSite" id="SMUV_0000143501-mRNA-1">
    <property type="protein sequence ID" value="SMUV_0000143501-mRNA-1"/>
    <property type="gene ID" value="SMUV_0000143501"/>
</dbReference>
<evidence type="ECO:0000313" key="9">
    <source>
        <dbReference type="Proteomes" id="UP000046393"/>
    </source>
</evidence>
<sequence>MRTEPLSICEKNFISQSFAEGQIRIDGRTCDEYRDIKVIVGSEFGTCLTTVGKTKVFTQVSCNIIEPRSGPRGFMGAVEVQVDMSPMGSPAYEDGRLGSQGIELTRILETLIRDGGVIDLESLCLRADKQVWQIRVDVHILDSDGSLADCASISALTALAHFRRPDVTIETDSMIVHTSDQKMPIPLNVYHIPICITFGIAADG</sequence>
<evidence type="ECO:0000256" key="6">
    <source>
        <dbReference type="ARBA" id="ARBA00022884"/>
    </source>
</evidence>
<dbReference type="GO" id="GO:0000177">
    <property type="term" value="C:cytoplasmic exosome (RNase complex)"/>
    <property type="evidence" value="ECO:0007669"/>
    <property type="project" value="TreeGrafter"/>
</dbReference>
<protein>
    <recommendedName>
        <fullName evidence="4">Exosome complex component RRP45</fullName>
    </recommendedName>
    <alternativeName>
        <fullName evidence="7">Exosome component 9</fullName>
    </alternativeName>
</protein>
<dbReference type="STRING" id="451379.A0A0N5ABA9"/>
<dbReference type="InterPro" id="IPR033100">
    <property type="entry name" value="Rrp45"/>
</dbReference>
<dbReference type="GO" id="GO:0034476">
    <property type="term" value="P:U5 snRNA 3'-end processing"/>
    <property type="evidence" value="ECO:0007669"/>
    <property type="project" value="TreeGrafter"/>
</dbReference>